<dbReference type="InterPro" id="IPR043006">
    <property type="entry name" value="AtzD/Barbiturase_RUB"/>
</dbReference>
<feature type="binding site" evidence="4">
    <location>
        <position position="358"/>
    </location>
    <ligand>
        <name>Mg(2+)</name>
        <dbReference type="ChEBI" id="CHEBI:18420"/>
        <note>structural</note>
    </ligand>
</feature>
<feature type="region of interest" description="RU A" evidence="4">
    <location>
        <begin position="1"/>
        <end position="102"/>
    </location>
</feature>
<dbReference type="HAMAP" id="MF_01989">
    <property type="entry name" value="Cyc_amidohydrol"/>
    <property type="match status" value="1"/>
</dbReference>
<evidence type="ECO:0000256" key="2">
    <source>
        <dbReference type="ARBA" id="ARBA00011881"/>
    </source>
</evidence>
<keyword evidence="6" id="KW-1185">Reference proteome</keyword>
<comment type="catalytic activity">
    <reaction evidence="4">
        <text>cyanurate + H2O = 1-carboxybiuret + H(+)</text>
        <dbReference type="Rhea" id="RHEA:70363"/>
        <dbReference type="ChEBI" id="CHEBI:15377"/>
        <dbReference type="ChEBI" id="CHEBI:15378"/>
        <dbReference type="ChEBI" id="CHEBI:38028"/>
        <dbReference type="ChEBI" id="CHEBI:142864"/>
        <dbReference type="EC" id="3.5.2.15"/>
    </reaction>
</comment>
<evidence type="ECO:0000313" key="5">
    <source>
        <dbReference type="EMBL" id="TDP87717.1"/>
    </source>
</evidence>
<keyword evidence="3 4" id="KW-0378">Hydrolase</keyword>
<feature type="binding site" evidence="4">
    <location>
        <position position="354"/>
    </location>
    <ligand>
        <name>Mg(2+)</name>
        <dbReference type="ChEBI" id="CHEBI:18420"/>
        <note>structural</note>
    </ligand>
</feature>
<feature type="active site" evidence="4">
    <location>
        <position position="161"/>
    </location>
</feature>
<keyword evidence="4" id="KW-0479">Metal-binding</keyword>
<dbReference type="RefSeq" id="WP_126541564.1">
    <property type="nucleotide sequence ID" value="NZ_BSPM01000008.1"/>
</dbReference>
<feature type="binding site" evidence="4">
    <location>
        <position position="328"/>
    </location>
    <ligand>
        <name>substrate</name>
    </ligand>
</feature>
<dbReference type="InterPro" id="IPR043008">
    <property type="entry name" value="AtzD/Barbiturase_RUA"/>
</dbReference>
<dbReference type="Gene3D" id="3.30.1330.170">
    <property type="entry name" value="Cyanuric acid hydrolase/Barbiturase, RU A"/>
    <property type="match status" value="1"/>
</dbReference>
<dbReference type="GO" id="GO:0018753">
    <property type="term" value="F:cyanuric acid amidohydrolase activity"/>
    <property type="evidence" value="ECO:0007669"/>
    <property type="project" value="UniProtKB-UniRule"/>
</dbReference>
<comment type="caution">
    <text evidence="5">The sequence shown here is derived from an EMBL/GenBank/DDBJ whole genome shotgun (WGS) entry which is preliminary data.</text>
</comment>
<organism evidence="5 6">
    <name type="scientific">Oharaeibacter diazotrophicus</name>
    <dbReference type="NCBI Taxonomy" id="1920512"/>
    <lineage>
        <taxon>Bacteria</taxon>
        <taxon>Pseudomonadati</taxon>
        <taxon>Pseudomonadota</taxon>
        <taxon>Alphaproteobacteria</taxon>
        <taxon>Hyphomicrobiales</taxon>
        <taxon>Pleomorphomonadaceae</taxon>
        <taxon>Oharaeibacter</taxon>
    </lineage>
</organism>
<proteinExistence type="inferred from homology"/>
<dbReference type="GO" id="GO:0046872">
    <property type="term" value="F:metal ion binding"/>
    <property type="evidence" value="ECO:0007669"/>
    <property type="project" value="UniProtKB-UniRule"/>
</dbReference>
<dbReference type="AlphaFoldDB" id="A0A4R6RNR8"/>
<dbReference type="Proteomes" id="UP000294547">
    <property type="component" value="Unassembled WGS sequence"/>
</dbReference>
<dbReference type="Pfam" id="PF09663">
    <property type="entry name" value="Amido_AtzD_TrzD"/>
    <property type="match status" value="1"/>
</dbReference>
<dbReference type="NCBIfam" id="TIGR02714">
    <property type="entry name" value="amido_AtzD_TrzD"/>
    <property type="match status" value="1"/>
</dbReference>
<dbReference type="InterPro" id="IPR043007">
    <property type="entry name" value="AtzD/Barbiturase_RUC"/>
</dbReference>
<feature type="binding site" evidence="4">
    <location>
        <position position="193"/>
    </location>
    <ligand>
        <name>substrate</name>
    </ligand>
</feature>
<sequence>MVLRRAFVHRLPAAAPDDVSALEAAIADGRIDPAGVVAILGKTEGNGCVNDFTRAFAVRALSDALAGHVGRPAAAAVSLVMSGGTEGGLSPHLLVLERRSAEETGDAPGPALAIGAAHTGDLPAEDLGRRGQVEMVAAGVRAAMADAGLDDPADVHFVQIKCPLLTADRVRAAEARGATTATRDTLKSMGLSRGASALGVAVALGEIDRDAVDDVAIGRDFSLWSGRASTSGGVELLGHEIVVLGTGRGWVGPLSVDHAVMADGIDVEPVRAALRRLGLAADGQLAAAERGRLVALLAKAEAGSTGRLRGLRHTMLDDSDISSTRHARAFVAGALAGLVGHAEIFVSGGAEHQGPDGGGPVAVIVDREGVMG</sequence>
<comment type="subunit">
    <text evidence="2 4">Homotetramer.</text>
</comment>
<comment type="domain">
    <text evidence="4">The monomer structure is formed from three repeating units (RUs) that share the same structure as one another. The monomer, the active site and substrate all possess threefold rotational symmetry, to the extent that the active site possesses three potential Ser-Lys catalytic dyads. It is possible that any or all of the three active-site serines may act as nucleophile (albeit only one can do so per catalytic cycle).</text>
</comment>
<dbReference type="UniPathway" id="UPA00008">
    <property type="reaction ID" value="UER00502"/>
</dbReference>
<accession>A0A4R6RNR8</accession>
<comment type="pathway">
    <text evidence="4">Xenobiotic degradation; atrazine degradation; biuret from cyanurate: step 1/1.</text>
</comment>
<feature type="binding site" evidence="4">
    <location>
        <begin position="231"/>
        <end position="232"/>
    </location>
    <ligand>
        <name>substrate</name>
    </ligand>
</feature>
<comment type="activity regulation">
    <text evidence="4">Inhibited by barbituric acid.</text>
</comment>
<keyword evidence="4" id="KW-0460">Magnesium</keyword>
<feature type="region of interest" description="RU B" evidence="4">
    <location>
        <begin position="111"/>
        <end position="248"/>
    </location>
</feature>
<comment type="function">
    <text evidence="4">Responsible for the hydrolysis of cyanuric acid, an intermediate formed during catabolism of s-triazine based compounds in herbicides such as atrazine and polymers such as melamine. Catalyzes the hydrolytic opening of the s-triazine ring of cyanuric acid (2,4,6-trihydroxy-s-triazine) to yield carbon dioxide and carboxybiuret, which spontaneously decarboxylates to biuret.</text>
</comment>
<name>A0A4R6RNR8_9HYPH</name>
<feature type="binding site" evidence="4">
    <location>
        <position position="54"/>
    </location>
    <ligand>
        <name>substrate</name>
    </ligand>
</feature>
<evidence type="ECO:0000256" key="1">
    <source>
        <dbReference type="ARBA" id="ARBA00010947"/>
    </source>
</evidence>
<feature type="active site" description="Nucleophile" evidence="4">
    <location>
        <position position="231"/>
    </location>
</feature>
<dbReference type="InterPro" id="IPR014086">
    <property type="entry name" value="AtzD/Barbiturase"/>
</dbReference>
<feature type="binding site" evidence="4">
    <location>
        <begin position="82"/>
        <end position="83"/>
    </location>
    <ligand>
        <name>substrate</name>
    </ligand>
</feature>
<reference evidence="5 6" key="1">
    <citation type="submission" date="2019-03" db="EMBL/GenBank/DDBJ databases">
        <title>Genomic Encyclopedia of Type Strains, Phase IV (KMG-IV): sequencing the most valuable type-strain genomes for metagenomic binning, comparative biology and taxonomic classification.</title>
        <authorList>
            <person name="Goeker M."/>
        </authorList>
    </citation>
    <scope>NUCLEOTIDE SEQUENCE [LARGE SCALE GENOMIC DNA]</scope>
    <source>
        <strain evidence="5 6">DSM 102969</strain>
    </source>
</reference>
<evidence type="ECO:0000256" key="4">
    <source>
        <dbReference type="HAMAP-Rule" id="MF_01989"/>
    </source>
</evidence>
<feature type="binding site" evidence="4">
    <location>
        <position position="350"/>
    </location>
    <ligand>
        <name>Mg(2+)</name>
        <dbReference type="ChEBI" id="CHEBI:18420"/>
        <note>structural</note>
    </ligand>
</feature>
<dbReference type="OrthoDB" id="569708at2"/>
<dbReference type="GO" id="GO:0019381">
    <property type="term" value="P:atrazine catabolic process"/>
    <property type="evidence" value="ECO:0007669"/>
    <property type="project" value="UniProtKB-UniRule"/>
</dbReference>
<feature type="region of interest" description="RU C" evidence="4">
    <location>
        <begin position="254"/>
        <end position="372"/>
    </location>
</feature>
<feature type="binding site" evidence="4">
    <location>
        <position position="353"/>
    </location>
    <ligand>
        <name>Mg(2+)</name>
        <dbReference type="ChEBI" id="CHEBI:18420"/>
        <note>structural</note>
    </ligand>
</feature>
<feature type="site" description="Important for substrate specificity" evidence="4">
    <location>
        <position position="324"/>
    </location>
</feature>
<dbReference type="EMBL" id="SNXY01000006">
    <property type="protein sequence ID" value="TDP87717.1"/>
    <property type="molecule type" value="Genomic_DNA"/>
</dbReference>
<comment type="similarity">
    <text evidence="1 4">Belongs to the cyclic amide hydrolase (CyAH) family.</text>
</comment>
<protein>
    <recommendedName>
        <fullName evidence="4">Cyanuric acid amidohydrolase</fullName>
        <shortName evidence="4">CAH</shortName>
        <ecNumber evidence="4">3.5.2.15</ecNumber>
    </recommendedName>
</protein>
<dbReference type="Gene3D" id="3.30.1330.160">
    <property type="entry name" value="Cyanuric acid hydrolase/Barbituras, RU C"/>
    <property type="match status" value="1"/>
</dbReference>
<feature type="binding site" evidence="4">
    <location>
        <position position="355"/>
    </location>
    <ligand>
        <name>Mg(2+)</name>
        <dbReference type="ChEBI" id="CHEBI:18420"/>
        <note>structural</note>
    </ligand>
</feature>
<dbReference type="EC" id="3.5.2.15" evidence="4"/>
<feature type="binding site" evidence="4">
    <location>
        <begin position="347"/>
        <end position="348"/>
    </location>
    <ligand>
        <name>substrate</name>
    </ligand>
</feature>
<gene>
    <name evidence="5" type="ORF">EDD54_1616</name>
</gene>
<evidence type="ECO:0000256" key="3">
    <source>
        <dbReference type="ARBA" id="ARBA00022801"/>
    </source>
</evidence>
<comment type="caution">
    <text evidence="4">Lacks conserved residue(s) required for the propagation of feature annotation.</text>
</comment>
<dbReference type="Gene3D" id="3.30.1330.180">
    <property type="entry name" value="Cyanuric acid hydrolase/Barbiturase, RU B"/>
    <property type="match status" value="1"/>
</dbReference>
<evidence type="ECO:0000313" key="6">
    <source>
        <dbReference type="Proteomes" id="UP000294547"/>
    </source>
</evidence>
<feature type="binding site" evidence="4">
    <location>
        <position position="301"/>
    </location>
    <ligand>
        <name>Mg(2+)</name>
        <dbReference type="ChEBI" id="CHEBI:18420"/>
        <note>structural</note>
    </ligand>
</feature>